<gene>
    <name evidence="9" type="ORF">CPB83DRAFT_113833</name>
</gene>
<evidence type="ECO:0000256" key="4">
    <source>
        <dbReference type="ARBA" id="ARBA00022989"/>
    </source>
</evidence>
<keyword evidence="5" id="KW-0472">Membrane</keyword>
<dbReference type="PANTHER" id="PTHR24269">
    <property type="entry name" value="KREMEN PROTEIN"/>
    <property type="match status" value="1"/>
</dbReference>
<evidence type="ECO:0000256" key="7">
    <source>
        <dbReference type="SAM" id="SignalP"/>
    </source>
</evidence>
<evidence type="ECO:0000259" key="8">
    <source>
        <dbReference type="PROSITE" id="PS51212"/>
    </source>
</evidence>
<dbReference type="PROSITE" id="PS51212">
    <property type="entry name" value="WSC"/>
    <property type="match status" value="2"/>
</dbReference>
<keyword evidence="3 7" id="KW-0732">Signal</keyword>
<dbReference type="SMART" id="SM00321">
    <property type="entry name" value="WSC"/>
    <property type="match status" value="2"/>
</dbReference>
<proteinExistence type="predicted"/>
<dbReference type="EMBL" id="MU157948">
    <property type="protein sequence ID" value="KAF9522371.1"/>
    <property type="molecule type" value="Genomic_DNA"/>
</dbReference>
<reference evidence="9" key="1">
    <citation type="submission" date="2020-11" db="EMBL/GenBank/DDBJ databases">
        <authorList>
            <consortium name="DOE Joint Genome Institute"/>
            <person name="Ahrendt S."/>
            <person name="Riley R."/>
            <person name="Andreopoulos W."/>
            <person name="Labutti K."/>
            <person name="Pangilinan J."/>
            <person name="Ruiz-Duenas F.J."/>
            <person name="Barrasa J.M."/>
            <person name="Sanchez-Garcia M."/>
            <person name="Camarero S."/>
            <person name="Miyauchi S."/>
            <person name="Serrano A."/>
            <person name="Linde D."/>
            <person name="Babiker R."/>
            <person name="Drula E."/>
            <person name="Ayuso-Fernandez I."/>
            <person name="Pacheco R."/>
            <person name="Padilla G."/>
            <person name="Ferreira P."/>
            <person name="Barriuso J."/>
            <person name="Kellner H."/>
            <person name="Castanera R."/>
            <person name="Alfaro M."/>
            <person name="Ramirez L."/>
            <person name="Pisabarro A.G."/>
            <person name="Kuo A."/>
            <person name="Tritt A."/>
            <person name="Lipzen A."/>
            <person name="He G."/>
            <person name="Yan M."/>
            <person name="Ng V."/>
            <person name="Cullen D."/>
            <person name="Martin F."/>
            <person name="Rosso M.-N."/>
            <person name="Henrissat B."/>
            <person name="Hibbett D."/>
            <person name="Martinez A.T."/>
            <person name="Grigoriev I.V."/>
        </authorList>
    </citation>
    <scope>NUCLEOTIDE SEQUENCE</scope>
    <source>
        <strain evidence="9">CBS 506.95</strain>
    </source>
</reference>
<comment type="caution">
    <text evidence="9">The sequence shown here is derived from an EMBL/GenBank/DDBJ whole genome shotgun (WGS) entry which is preliminary data.</text>
</comment>
<dbReference type="GO" id="GO:0005886">
    <property type="term" value="C:plasma membrane"/>
    <property type="evidence" value="ECO:0007669"/>
    <property type="project" value="TreeGrafter"/>
</dbReference>
<dbReference type="AlphaFoldDB" id="A0A9P6E4F0"/>
<comment type="subcellular location">
    <subcellularLocation>
        <location evidence="1">Membrane</location>
        <topology evidence="1">Single-pass membrane protein</topology>
    </subcellularLocation>
</comment>
<protein>
    <submittedName>
        <fullName evidence="9">WSC domain-containing protein</fullName>
    </submittedName>
</protein>
<accession>A0A9P6E4F0</accession>
<evidence type="ECO:0000256" key="3">
    <source>
        <dbReference type="ARBA" id="ARBA00022729"/>
    </source>
</evidence>
<dbReference type="Proteomes" id="UP000807306">
    <property type="component" value="Unassembled WGS sequence"/>
</dbReference>
<name>A0A9P6E4F0_9AGAR</name>
<evidence type="ECO:0000256" key="2">
    <source>
        <dbReference type="ARBA" id="ARBA00022692"/>
    </source>
</evidence>
<dbReference type="InterPro" id="IPR002889">
    <property type="entry name" value="WSC_carb-bd"/>
</dbReference>
<evidence type="ECO:0000313" key="9">
    <source>
        <dbReference type="EMBL" id="KAF9522371.1"/>
    </source>
</evidence>
<organism evidence="9 10">
    <name type="scientific">Crepidotus variabilis</name>
    <dbReference type="NCBI Taxonomy" id="179855"/>
    <lineage>
        <taxon>Eukaryota</taxon>
        <taxon>Fungi</taxon>
        <taxon>Dikarya</taxon>
        <taxon>Basidiomycota</taxon>
        <taxon>Agaricomycotina</taxon>
        <taxon>Agaricomycetes</taxon>
        <taxon>Agaricomycetidae</taxon>
        <taxon>Agaricales</taxon>
        <taxon>Agaricineae</taxon>
        <taxon>Crepidotaceae</taxon>
        <taxon>Crepidotus</taxon>
    </lineage>
</organism>
<dbReference type="Pfam" id="PF01822">
    <property type="entry name" value="WSC"/>
    <property type="match status" value="2"/>
</dbReference>
<keyword evidence="4" id="KW-1133">Transmembrane helix</keyword>
<feature type="chain" id="PRO_5040190538" evidence="7">
    <location>
        <begin position="33"/>
        <end position="254"/>
    </location>
</feature>
<keyword evidence="2" id="KW-0812">Transmembrane</keyword>
<evidence type="ECO:0000256" key="5">
    <source>
        <dbReference type="ARBA" id="ARBA00023136"/>
    </source>
</evidence>
<dbReference type="InterPro" id="IPR051836">
    <property type="entry name" value="Kremen_rcpt"/>
</dbReference>
<evidence type="ECO:0000313" key="10">
    <source>
        <dbReference type="Proteomes" id="UP000807306"/>
    </source>
</evidence>
<sequence>MNTRFISFPVFHASSTMNRLFLIIPSLLVVFAEPILRRDSTDLGCWSGGSNGSPKILHHIVGSSSTTTVETCVSTCTGLGFALAGVEFANECYCGNAILYNYGSSTSCTMPCAGNPLEICGGSRATNVYTTGVRSYTVGPATVLQSYSNWLYSLCWEDNAAFGGPHILPHHPTTSIPAEEMTVQGCIDACGASGYTSAGVENGQDCWCDNIPQWAPGESTVDGECNKPCLNDATHYCGGSNRILIYSTERPWRR</sequence>
<keyword evidence="6" id="KW-0325">Glycoprotein</keyword>
<dbReference type="OrthoDB" id="5985073at2759"/>
<feature type="domain" description="WSC" evidence="8">
    <location>
        <begin position="39"/>
        <end position="132"/>
    </location>
</feature>
<keyword evidence="10" id="KW-1185">Reference proteome</keyword>
<feature type="domain" description="WSC" evidence="8">
    <location>
        <begin position="149"/>
        <end position="249"/>
    </location>
</feature>
<evidence type="ECO:0000256" key="6">
    <source>
        <dbReference type="ARBA" id="ARBA00023180"/>
    </source>
</evidence>
<dbReference type="PANTHER" id="PTHR24269:SF25">
    <property type="entry name" value="WSC DOMAIN-CONTAINING PROTEIN"/>
    <property type="match status" value="1"/>
</dbReference>
<feature type="signal peptide" evidence="7">
    <location>
        <begin position="1"/>
        <end position="32"/>
    </location>
</feature>
<evidence type="ECO:0000256" key="1">
    <source>
        <dbReference type="ARBA" id="ARBA00004167"/>
    </source>
</evidence>